<sequence length="100" mass="11601">MMRYLPLLFMWALASVVLASGDVVFPKEVQRFIAKREGCDHFRGEIGENGDEKRQREVQANLKKLCTGTDRQLNALLKKYQGWPEIIERLSEFETDIEAQ</sequence>
<accession>A0A1K2HRZ8</accession>
<feature type="signal peptide" evidence="1">
    <location>
        <begin position="1"/>
        <end position="19"/>
    </location>
</feature>
<protein>
    <submittedName>
        <fullName evidence="2">Uncharacterized protein</fullName>
    </submittedName>
</protein>
<dbReference type="EMBL" id="FPKR01000018">
    <property type="protein sequence ID" value="SFZ79523.1"/>
    <property type="molecule type" value="Genomic_DNA"/>
</dbReference>
<name>A0A1K2HRZ8_9NEIS</name>
<dbReference type="RefSeq" id="WP_072430181.1">
    <property type="nucleotide sequence ID" value="NZ_FPKR01000018.1"/>
</dbReference>
<evidence type="ECO:0000313" key="2">
    <source>
        <dbReference type="EMBL" id="SFZ79523.1"/>
    </source>
</evidence>
<dbReference type="OrthoDB" id="7284504at2"/>
<dbReference type="AlphaFoldDB" id="A0A1K2HRZ8"/>
<gene>
    <name evidence="2" type="ORF">SAMN02745887_03709</name>
</gene>
<evidence type="ECO:0000256" key="1">
    <source>
        <dbReference type="SAM" id="SignalP"/>
    </source>
</evidence>
<dbReference type="Proteomes" id="UP000186513">
    <property type="component" value="Unassembled WGS sequence"/>
</dbReference>
<keyword evidence="3" id="KW-1185">Reference proteome</keyword>
<keyword evidence="1" id="KW-0732">Signal</keyword>
<reference evidence="2 3" key="1">
    <citation type="submission" date="2016-11" db="EMBL/GenBank/DDBJ databases">
        <authorList>
            <person name="Jaros S."/>
            <person name="Januszkiewicz K."/>
            <person name="Wedrychowicz H."/>
        </authorList>
    </citation>
    <scope>NUCLEOTIDE SEQUENCE [LARGE SCALE GENOMIC DNA]</scope>
    <source>
        <strain evidence="2 3">DSM 18899</strain>
    </source>
</reference>
<dbReference type="STRING" id="1121279.SAMN02745887_03709"/>
<feature type="chain" id="PRO_5009678517" evidence="1">
    <location>
        <begin position="20"/>
        <end position="100"/>
    </location>
</feature>
<proteinExistence type="predicted"/>
<organism evidence="2 3">
    <name type="scientific">Chitinimonas taiwanensis DSM 18899</name>
    <dbReference type="NCBI Taxonomy" id="1121279"/>
    <lineage>
        <taxon>Bacteria</taxon>
        <taxon>Pseudomonadati</taxon>
        <taxon>Pseudomonadota</taxon>
        <taxon>Betaproteobacteria</taxon>
        <taxon>Neisseriales</taxon>
        <taxon>Chitinibacteraceae</taxon>
        <taxon>Chitinimonas</taxon>
    </lineage>
</organism>
<evidence type="ECO:0000313" key="3">
    <source>
        <dbReference type="Proteomes" id="UP000186513"/>
    </source>
</evidence>